<dbReference type="Gene3D" id="2.130.10.10">
    <property type="entry name" value="YVTN repeat-like/Quinoprotein amine dehydrogenase"/>
    <property type="match status" value="1"/>
</dbReference>
<keyword evidence="7" id="KW-0931">ER-Golgi transport</keyword>
<evidence type="ECO:0000256" key="13">
    <source>
        <dbReference type="SAM" id="Phobius"/>
    </source>
</evidence>
<dbReference type="Pfam" id="PF00400">
    <property type="entry name" value="WD40"/>
    <property type="match status" value="2"/>
</dbReference>
<dbReference type="AlphaFoldDB" id="A0A6A1V0Z9"/>
<keyword evidence="3 11" id="KW-0853">WD repeat</keyword>
<dbReference type="SUPFAM" id="SSF50998">
    <property type="entry name" value="Quinoprotein alcohol dehydrogenase-like"/>
    <property type="match status" value="1"/>
</dbReference>
<gene>
    <name evidence="14" type="ORF">CJ030_MR7G028097</name>
</gene>
<dbReference type="PANTHER" id="PTHR23284">
    <property type="entry name" value="PROLACTIN REGULATORY ELEMENT BINDING PROTEIN"/>
    <property type="match status" value="1"/>
</dbReference>
<dbReference type="InterPro" id="IPR011047">
    <property type="entry name" value="Quinoprotein_ADH-like_sf"/>
</dbReference>
<feature type="repeat" description="WD" evidence="11">
    <location>
        <begin position="258"/>
        <end position="299"/>
    </location>
</feature>
<evidence type="ECO:0000256" key="7">
    <source>
        <dbReference type="ARBA" id="ARBA00022892"/>
    </source>
</evidence>
<dbReference type="GO" id="GO:0005789">
    <property type="term" value="C:endoplasmic reticulum membrane"/>
    <property type="evidence" value="ECO:0007669"/>
    <property type="project" value="UniProtKB-SubCell"/>
</dbReference>
<comment type="caution">
    <text evidence="14">The sequence shown here is derived from an EMBL/GenBank/DDBJ whole genome shotgun (WGS) entry which is preliminary data.</text>
</comment>
<keyword evidence="15" id="KW-1185">Reference proteome</keyword>
<dbReference type="Proteomes" id="UP000516437">
    <property type="component" value="Chromosome 7"/>
</dbReference>
<comment type="subcellular location">
    <subcellularLocation>
        <location evidence="1">Endoplasmic reticulum membrane</location>
        <topology evidence="1">Single-pass membrane protein</topology>
    </subcellularLocation>
</comment>
<evidence type="ECO:0000313" key="15">
    <source>
        <dbReference type="Proteomes" id="UP000516437"/>
    </source>
</evidence>
<keyword evidence="10 13" id="KW-0472">Membrane</keyword>
<evidence type="ECO:0000256" key="6">
    <source>
        <dbReference type="ARBA" id="ARBA00022824"/>
    </source>
</evidence>
<evidence type="ECO:0000256" key="10">
    <source>
        <dbReference type="ARBA" id="ARBA00023136"/>
    </source>
</evidence>
<dbReference type="InterPro" id="IPR045260">
    <property type="entry name" value="Sec12-like"/>
</dbReference>
<dbReference type="InterPro" id="IPR001680">
    <property type="entry name" value="WD40_rpt"/>
</dbReference>
<sequence length="423" mass="46053">MGKSKGPDPPNFQKYGVPFYSAAWVSYNSIKLVSKCQEGEEDRNQSSDEVSGCEKSSTLPESSAAQSYVVLAGGGGEGRSGIPNAVVVTRFDFASNSLSEQPVVKLGTGSDLPYRMAVHPGGDGLVCSLPKSCSEKLRACKISLNILRMCVSLFEWVICTVVDPRVTQSRTTEEDLKWYAVGIGAYGIRWFEWDGEKNKEIDKVGLKLSDKVLTQLEDVGLQLALAFNNEDIRCHIIAVQDGNLRVFKWPSWEITINEASAHTTVKDLHFSSDGKYLVSLGNSGPARVWDVTSSTVVASLPKENDEVFCSCRFSGSNDKNQSSKIAAVIITLHSGTTQGDILILNSTNLRVQTIVRKAHLGFVTALAFSHDSRALASASLDSSARVTIIEDKKKTGGLNLWMVVLIIILSLAVYFMKKEGILS</sequence>
<evidence type="ECO:0000256" key="8">
    <source>
        <dbReference type="ARBA" id="ARBA00022927"/>
    </source>
</evidence>
<feature type="region of interest" description="Disordered" evidence="12">
    <location>
        <begin position="40"/>
        <end position="59"/>
    </location>
</feature>
<evidence type="ECO:0000256" key="12">
    <source>
        <dbReference type="SAM" id="MobiDB-lite"/>
    </source>
</evidence>
<dbReference type="PROSITE" id="PS50082">
    <property type="entry name" value="WD_REPEATS_2"/>
    <property type="match status" value="1"/>
</dbReference>
<accession>A0A6A1V0Z9</accession>
<evidence type="ECO:0000256" key="1">
    <source>
        <dbReference type="ARBA" id="ARBA00004389"/>
    </source>
</evidence>
<dbReference type="SMART" id="SM00320">
    <property type="entry name" value="WD40"/>
    <property type="match status" value="2"/>
</dbReference>
<keyword evidence="4 13" id="KW-0812">Transmembrane</keyword>
<dbReference type="GO" id="GO:0015031">
    <property type="term" value="P:protein transport"/>
    <property type="evidence" value="ECO:0007669"/>
    <property type="project" value="UniProtKB-KW"/>
</dbReference>
<dbReference type="OrthoDB" id="2013972at2759"/>
<proteinExistence type="predicted"/>
<evidence type="ECO:0000313" key="14">
    <source>
        <dbReference type="EMBL" id="KAB1205718.1"/>
    </source>
</evidence>
<reference evidence="14 15" key="1">
    <citation type="journal article" date="2019" name="Plant Biotechnol. J.">
        <title>The red bayberry genome and genetic basis of sex determination.</title>
        <authorList>
            <person name="Jia H.M."/>
            <person name="Jia H.J."/>
            <person name="Cai Q.L."/>
            <person name="Wang Y."/>
            <person name="Zhao H.B."/>
            <person name="Yang W.F."/>
            <person name="Wang G.Y."/>
            <person name="Li Y.H."/>
            <person name="Zhan D.L."/>
            <person name="Shen Y.T."/>
            <person name="Niu Q.F."/>
            <person name="Chang L."/>
            <person name="Qiu J."/>
            <person name="Zhao L."/>
            <person name="Xie H.B."/>
            <person name="Fu W.Y."/>
            <person name="Jin J."/>
            <person name="Li X.W."/>
            <person name="Jiao Y."/>
            <person name="Zhou C.C."/>
            <person name="Tu T."/>
            <person name="Chai C.Y."/>
            <person name="Gao J.L."/>
            <person name="Fan L.J."/>
            <person name="van de Weg E."/>
            <person name="Wang J.Y."/>
            <person name="Gao Z.S."/>
        </authorList>
    </citation>
    <scope>NUCLEOTIDE SEQUENCE [LARGE SCALE GENOMIC DNA]</scope>
    <source>
        <tissue evidence="14">Leaves</tissue>
    </source>
</reference>
<evidence type="ECO:0000256" key="4">
    <source>
        <dbReference type="ARBA" id="ARBA00022692"/>
    </source>
</evidence>
<dbReference type="GO" id="GO:0005085">
    <property type="term" value="F:guanyl-nucleotide exchange factor activity"/>
    <property type="evidence" value="ECO:0007669"/>
    <property type="project" value="InterPro"/>
</dbReference>
<feature type="transmembrane region" description="Helical" evidence="13">
    <location>
        <begin position="398"/>
        <end position="416"/>
    </location>
</feature>
<protein>
    <submittedName>
        <fullName evidence="14">SEC12-like protein 2</fullName>
    </submittedName>
</protein>
<name>A0A6A1V0Z9_9ROSI</name>
<evidence type="ECO:0000256" key="2">
    <source>
        <dbReference type="ARBA" id="ARBA00022448"/>
    </source>
</evidence>
<dbReference type="InterPro" id="IPR015943">
    <property type="entry name" value="WD40/YVTN_repeat-like_dom_sf"/>
</dbReference>
<evidence type="ECO:0000256" key="11">
    <source>
        <dbReference type="PROSITE-ProRule" id="PRU00221"/>
    </source>
</evidence>
<keyword evidence="5" id="KW-0677">Repeat</keyword>
<dbReference type="GO" id="GO:0003400">
    <property type="term" value="P:regulation of COPII vesicle coating"/>
    <property type="evidence" value="ECO:0007669"/>
    <property type="project" value="TreeGrafter"/>
</dbReference>
<dbReference type="PANTHER" id="PTHR23284:SF0">
    <property type="entry name" value="PROLACTIN REGULATORY ELEMENT-BINDING PROTEIN"/>
    <property type="match status" value="1"/>
</dbReference>
<keyword evidence="8" id="KW-0653">Protein transport</keyword>
<keyword evidence="9 13" id="KW-1133">Transmembrane helix</keyword>
<evidence type="ECO:0000256" key="3">
    <source>
        <dbReference type="ARBA" id="ARBA00022574"/>
    </source>
</evidence>
<dbReference type="GO" id="GO:0006888">
    <property type="term" value="P:endoplasmic reticulum to Golgi vesicle-mediated transport"/>
    <property type="evidence" value="ECO:0007669"/>
    <property type="project" value="TreeGrafter"/>
</dbReference>
<dbReference type="EMBL" id="RXIC02000025">
    <property type="protein sequence ID" value="KAB1205718.1"/>
    <property type="molecule type" value="Genomic_DNA"/>
</dbReference>
<organism evidence="14 15">
    <name type="scientific">Morella rubra</name>
    <name type="common">Chinese bayberry</name>
    <dbReference type="NCBI Taxonomy" id="262757"/>
    <lineage>
        <taxon>Eukaryota</taxon>
        <taxon>Viridiplantae</taxon>
        <taxon>Streptophyta</taxon>
        <taxon>Embryophyta</taxon>
        <taxon>Tracheophyta</taxon>
        <taxon>Spermatophyta</taxon>
        <taxon>Magnoliopsida</taxon>
        <taxon>eudicotyledons</taxon>
        <taxon>Gunneridae</taxon>
        <taxon>Pentapetalae</taxon>
        <taxon>rosids</taxon>
        <taxon>fabids</taxon>
        <taxon>Fagales</taxon>
        <taxon>Myricaceae</taxon>
        <taxon>Morella</taxon>
    </lineage>
</organism>
<evidence type="ECO:0000256" key="5">
    <source>
        <dbReference type="ARBA" id="ARBA00022737"/>
    </source>
</evidence>
<evidence type="ECO:0000256" key="9">
    <source>
        <dbReference type="ARBA" id="ARBA00022989"/>
    </source>
</evidence>
<keyword evidence="6" id="KW-0256">Endoplasmic reticulum</keyword>
<keyword evidence="2" id="KW-0813">Transport</keyword>